<dbReference type="InterPro" id="IPR013785">
    <property type="entry name" value="Aldolase_TIM"/>
</dbReference>
<accession>R8BRQ5</accession>
<dbReference type="SUPFAM" id="SSF51395">
    <property type="entry name" value="FMN-linked oxidoreductases"/>
    <property type="match status" value="1"/>
</dbReference>
<dbReference type="GO" id="GO:0010181">
    <property type="term" value="F:FMN binding"/>
    <property type="evidence" value="ECO:0007669"/>
    <property type="project" value="InterPro"/>
</dbReference>
<dbReference type="InterPro" id="IPR044152">
    <property type="entry name" value="YqjM-like"/>
</dbReference>
<dbReference type="AlphaFoldDB" id="R8BRQ5"/>
<dbReference type="KEGG" id="tmn:UCRPA7_2387"/>
<dbReference type="GO" id="GO:0050661">
    <property type="term" value="F:NADP binding"/>
    <property type="evidence" value="ECO:0007669"/>
    <property type="project" value="InterPro"/>
</dbReference>
<dbReference type="InterPro" id="IPR001155">
    <property type="entry name" value="OxRdtase_FMN_N"/>
</dbReference>
<gene>
    <name evidence="3" type="ORF">UCRPA7_2387</name>
</gene>
<dbReference type="HOGENOM" id="CLU_012153_2_0_1"/>
<evidence type="ECO:0000259" key="2">
    <source>
        <dbReference type="Pfam" id="PF00724"/>
    </source>
</evidence>
<dbReference type="OrthoDB" id="72788at2759"/>
<sequence>MTIQKATASKPAPGVPFYTPAQEPPAGTPLELENDPNSVPTVFKPLKIRGVELRNRFVVSPMCMYSADDGHLTDFHLVHLGSFAMRGVGLTIVEATSVTPNGRISPEDSGLWQDSQIAPLKRITDFVHSQGQKAGIQLGHAGRKASTLAPWHAARGKPDLAGPEQGGWPDNVWGPSAIPFNEFYPHPKEMTKAQINELLQAFVDAAKRAVTAGFDVIEIHGAHGYLISQFMSPISNKRTDEYGGSFENRIRLLIEVIKAVRSAVPDTFPVFLRISATEWMEWSGQESWDLEQSVKLSHLLPELGIDLLDVSSGGNNSEQKIQIHPYYQVNLAGEIRDGLKKAGKELLIGAVGMITTAEMARDITQVDCLCTKGEDPEKGQGTVEVDDEQGQRAQADVVIIARQFLREPEFVLRIAQHLGVPVKWANQYGRAGWPRNQKV</sequence>
<dbReference type="CDD" id="cd02932">
    <property type="entry name" value="OYE_YqiM_FMN"/>
    <property type="match status" value="1"/>
</dbReference>
<evidence type="ECO:0000313" key="4">
    <source>
        <dbReference type="Proteomes" id="UP000014074"/>
    </source>
</evidence>
<dbReference type="Proteomes" id="UP000014074">
    <property type="component" value="Unassembled WGS sequence"/>
</dbReference>
<evidence type="ECO:0000256" key="1">
    <source>
        <dbReference type="SAM" id="MobiDB-lite"/>
    </source>
</evidence>
<protein>
    <submittedName>
        <fullName evidence="3">Putative nadph dehydrogenase protein</fullName>
    </submittedName>
</protein>
<dbReference type="PANTHER" id="PTHR43303:SF2">
    <property type="entry name" value="INDOLEAMINE 2,3-DIOXYGENASE PYRROLE 2,3-DIOXYGENASE (AFU_ORTHOLOGUE AFUA_5G01450"/>
    <property type="match status" value="1"/>
</dbReference>
<reference evidence="4" key="1">
    <citation type="journal article" date="2013" name="Genome Announc.">
        <title>Draft genome sequence of the ascomycete Phaeoacremonium aleophilum strain UCR-PA7, a causal agent of the esca disease complex in grapevines.</title>
        <authorList>
            <person name="Blanco-Ulate B."/>
            <person name="Rolshausen P."/>
            <person name="Cantu D."/>
        </authorList>
    </citation>
    <scope>NUCLEOTIDE SEQUENCE [LARGE SCALE GENOMIC DNA]</scope>
    <source>
        <strain evidence="4">UCR-PA7</strain>
    </source>
</reference>
<keyword evidence="4" id="KW-1185">Reference proteome</keyword>
<dbReference type="Gene3D" id="3.20.20.70">
    <property type="entry name" value="Aldolase class I"/>
    <property type="match status" value="1"/>
</dbReference>
<dbReference type="RefSeq" id="XP_007913144.1">
    <property type="nucleotide sequence ID" value="XM_007914953.1"/>
</dbReference>
<dbReference type="Pfam" id="PF00724">
    <property type="entry name" value="Oxidored_FMN"/>
    <property type="match status" value="1"/>
</dbReference>
<name>R8BRQ5_PHAM7</name>
<dbReference type="GO" id="GO:0003959">
    <property type="term" value="F:NADPH dehydrogenase activity"/>
    <property type="evidence" value="ECO:0007669"/>
    <property type="project" value="InterPro"/>
</dbReference>
<dbReference type="GeneID" id="19322630"/>
<feature type="domain" description="NADH:flavin oxidoreductase/NADH oxidase N-terminal" evidence="2">
    <location>
        <begin position="42"/>
        <end position="364"/>
    </location>
</feature>
<feature type="region of interest" description="Disordered" evidence="1">
    <location>
        <begin position="1"/>
        <end position="36"/>
    </location>
</feature>
<proteinExistence type="predicted"/>
<evidence type="ECO:0000313" key="3">
    <source>
        <dbReference type="EMBL" id="EOO02052.1"/>
    </source>
</evidence>
<dbReference type="eggNOG" id="KOG0134">
    <property type="taxonomic scope" value="Eukaryota"/>
</dbReference>
<dbReference type="PANTHER" id="PTHR43303">
    <property type="entry name" value="NADPH DEHYDROGENASE C23G7.10C-RELATED"/>
    <property type="match status" value="1"/>
</dbReference>
<organism evidence="3 4">
    <name type="scientific">Phaeoacremonium minimum (strain UCR-PA7)</name>
    <name type="common">Esca disease fungus</name>
    <name type="synonym">Togninia minima</name>
    <dbReference type="NCBI Taxonomy" id="1286976"/>
    <lineage>
        <taxon>Eukaryota</taxon>
        <taxon>Fungi</taxon>
        <taxon>Dikarya</taxon>
        <taxon>Ascomycota</taxon>
        <taxon>Pezizomycotina</taxon>
        <taxon>Sordariomycetes</taxon>
        <taxon>Sordariomycetidae</taxon>
        <taxon>Togniniales</taxon>
        <taxon>Togniniaceae</taxon>
        <taxon>Phaeoacremonium</taxon>
    </lineage>
</organism>
<dbReference type="EMBL" id="KB932933">
    <property type="protein sequence ID" value="EOO02052.1"/>
    <property type="molecule type" value="Genomic_DNA"/>
</dbReference>